<evidence type="ECO:0000259" key="4">
    <source>
        <dbReference type="PROSITE" id="PS51084"/>
    </source>
</evidence>
<evidence type="ECO:0000313" key="5">
    <source>
        <dbReference type="EMBL" id="QTX03127.1"/>
    </source>
</evidence>
<sequence length="137" mass="15921">MSTIFTKIIKREIPGYIIYEDDLVIAFLDIIQATKGHTLVVTKDEYITIEEVPENVFQHLFMIVQKISKALIQTFRCPGINLLNNNGICSGQQIPHYHVHLLPRFSLEEIKMIFNNNSNNLKSNDYEKIKFKILNNL</sequence>
<evidence type="ECO:0000313" key="6">
    <source>
        <dbReference type="Proteomes" id="UP000672038"/>
    </source>
</evidence>
<dbReference type="PROSITE" id="PS00892">
    <property type="entry name" value="HIT_1"/>
    <property type="match status" value="1"/>
</dbReference>
<dbReference type="PANTHER" id="PTHR46648">
    <property type="entry name" value="HIT FAMILY PROTEIN 1"/>
    <property type="match status" value="1"/>
</dbReference>
<dbReference type="InterPro" id="IPR019808">
    <property type="entry name" value="Histidine_triad_CS"/>
</dbReference>
<dbReference type="InterPro" id="IPR011146">
    <property type="entry name" value="HIT-like"/>
</dbReference>
<evidence type="ECO:0000256" key="2">
    <source>
        <dbReference type="PIRSR" id="PIRSR601310-3"/>
    </source>
</evidence>
<dbReference type="AlphaFoldDB" id="A0A975IM46"/>
<name>A0A975IM46_LOWBP</name>
<proteinExistence type="predicted"/>
<dbReference type="InterPro" id="IPR036265">
    <property type="entry name" value="HIT-like_sf"/>
</dbReference>
<dbReference type="Proteomes" id="UP000672038">
    <property type="component" value="Chromosome"/>
</dbReference>
<keyword evidence="5" id="KW-0378">Hydrolase</keyword>
<gene>
    <name evidence="5" type="primary">hinT</name>
    <name evidence="5" type="ORF">LFWB_5610</name>
</gene>
<dbReference type="GO" id="GO:0016787">
    <property type="term" value="F:hydrolase activity"/>
    <property type="evidence" value="ECO:0007669"/>
    <property type="project" value="UniProtKB-KW"/>
</dbReference>
<reference evidence="5" key="1">
    <citation type="submission" date="2020-06" db="EMBL/GenBank/DDBJ databases">
        <title>Complete genome sequence of Candidatus Phytoplasma luffae NCHU2019.</title>
        <authorList>
            <person name="Cho S.-T."/>
            <person name="Tan C.-M."/>
            <person name="Li J.-R."/>
            <person name="Chien Y.-Y."/>
            <person name="Chiu Y.-C."/>
            <person name="Yang J.-Y."/>
            <person name="Kuo C.-H."/>
        </authorList>
    </citation>
    <scope>NUCLEOTIDE SEQUENCE</scope>
    <source>
        <strain evidence="5">NCHU2019</strain>
    </source>
</reference>
<evidence type="ECO:0000256" key="1">
    <source>
        <dbReference type="PIRSR" id="PIRSR601310-1"/>
    </source>
</evidence>
<keyword evidence="6" id="KW-1185">Reference proteome</keyword>
<dbReference type="PROSITE" id="PS51084">
    <property type="entry name" value="HIT_2"/>
    <property type="match status" value="1"/>
</dbReference>
<dbReference type="KEGG" id="pluf:LFWB_5610"/>
<dbReference type="PANTHER" id="PTHR46648:SF1">
    <property type="entry name" value="ADENOSINE 5'-MONOPHOSPHORAMIDASE HNT1"/>
    <property type="match status" value="1"/>
</dbReference>
<feature type="domain" description="HIT" evidence="4">
    <location>
        <begin position="4"/>
        <end position="112"/>
    </location>
</feature>
<feature type="active site" description="Tele-AMP-histidine intermediate" evidence="1">
    <location>
        <position position="98"/>
    </location>
</feature>
<dbReference type="EMBL" id="CP054393">
    <property type="protein sequence ID" value="QTX03127.1"/>
    <property type="molecule type" value="Genomic_DNA"/>
</dbReference>
<dbReference type="RefSeq" id="WP_210954576.1">
    <property type="nucleotide sequence ID" value="NZ_CP054393.1"/>
</dbReference>
<dbReference type="Gene3D" id="3.30.428.10">
    <property type="entry name" value="HIT-like"/>
    <property type="match status" value="1"/>
</dbReference>
<dbReference type="SUPFAM" id="SSF54197">
    <property type="entry name" value="HIT-like"/>
    <property type="match status" value="1"/>
</dbReference>
<organism evidence="5 6">
    <name type="scientific">Loofah witches'-broom phytoplasma</name>
    <dbReference type="NCBI Taxonomy" id="35773"/>
    <lineage>
        <taxon>Bacteria</taxon>
        <taxon>Bacillati</taxon>
        <taxon>Mycoplasmatota</taxon>
        <taxon>Mollicutes</taxon>
        <taxon>Acholeplasmatales</taxon>
        <taxon>Acholeplasmataceae</taxon>
        <taxon>Candidatus Phytoplasma</taxon>
        <taxon>16SrVIII (Loofah witches'-broom group)</taxon>
    </lineage>
</organism>
<protein>
    <submittedName>
        <fullName evidence="5">Diadenosine tetraphosphate hydrolase</fullName>
    </submittedName>
</protein>
<accession>A0A975IM46</accession>
<feature type="short sequence motif" description="Histidine triad motif" evidence="2 3">
    <location>
        <begin position="96"/>
        <end position="100"/>
    </location>
</feature>
<dbReference type="PRINTS" id="PR00332">
    <property type="entry name" value="HISTRIAD"/>
</dbReference>
<evidence type="ECO:0000256" key="3">
    <source>
        <dbReference type="PROSITE-ProRule" id="PRU00464"/>
    </source>
</evidence>
<dbReference type="Pfam" id="PF01230">
    <property type="entry name" value="HIT"/>
    <property type="match status" value="1"/>
</dbReference>
<dbReference type="InterPro" id="IPR001310">
    <property type="entry name" value="Histidine_triad_HIT"/>
</dbReference>
<dbReference type="GO" id="GO:0009117">
    <property type="term" value="P:nucleotide metabolic process"/>
    <property type="evidence" value="ECO:0007669"/>
    <property type="project" value="TreeGrafter"/>
</dbReference>